<dbReference type="PROSITE" id="PS50994">
    <property type="entry name" value="INTEGRASE"/>
    <property type="match status" value="1"/>
</dbReference>
<organism evidence="2 3">
    <name type="scientific">Cytophaga hutchinsonii (strain ATCC 33406 / DSM 1761 / CIP 103989 / NBRC 15051 / NCIMB 9469 / D465)</name>
    <dbReference type="NCBI Taxonomy" id="269798"/>
    <lineage>
        <taxon>Bacteria</taxon>
        <taxon>Pseudomonadati</taxon>
        <taxon>Bacteroidota</taxon>
        <taxon>Cytophagia</taxon>
        <taxon>Cytophagales</taxon>
        <taxon>Cytophagaceae</taxon>
        <taxon>Cytophaga</taxon>
    </lineage>
</organism>
<keyword evidence="3" id="KW-1185">Reference proteome</keyword>
<evidence type="ECO:0000313" key="2">
    <source>
        <dbReference type="EMBL" id="ABG58799.1"/>
    </source>
</evidence>
<gene>
    <name evidence="2" type="primary">tpn</name>
    <name evidence="2" type="ordered locus">CHU_1528</name>
</gene>
<reference evidence="2 3" key="1">
    <citation type="journal article" date="2007" name="Appl. Environ. Microbiol.">
        <title>Genome sequence of the cellulolytic gliding bacterium Cytophaga hutchinsonii.</title>
        <authorList>
            <person name="Xie G."/>
            <person name="Bruce D.C."/>
            <person name="Challacombe J.F."/>
            <person name="Chertkov O."/>
            <person name="Detter J.C."/>
            <person name="Gilna P."/>
            <person name="Han C.S."/>
            <person name="Lucas S."/>
            <person name="Misra M."/>
            <person name="Myers G.L."/>
            <person name="Richardson P."/>
            <person name="Tapia R."/>
            <person name="Thayer N."/>
            <person name="Thompson L.S."/>
            <person name="Brettin T.S."/>
            <person name="Henrissat B."/>
            <person name="Wilson D.B."/>
            <person name="McBride M.J."/>
        </authorList>
    </citation>
    <scope>NUCLEOTIDE SEQUENCE [LARGE SCALE GENOMIC DNA]</scope>
    <source>
        <strain evidence="3">ATCC 33406 / DSM 1761 / CIP 103989 / NBRC 15051 / NCIMB 9469 / D465</strain>
    </source>
</reference>
<evidence type="ECO:0000313" key="3">
    <source>
        <dbReference type="Proteomes" id="UP000001822"/>
    </source>
</evidence>
<dbReference type="Proteomes" id="UP000001822">
    <property type="component" value="Chromosome"/>
</dbReference>
<name>A0A6N4SR93_CYTH3</name>
<dbReference type="AlphaFoldDB" id="A0A6N4SR93"/>
<feature type="domain" description="Integrase catalytic" evidence="1">
    <location>
        <begin position="251"/>
        <end position="420"/>
    </location>
</feature>
<dbReference type="InterPro" id="IPR012337">
    <property type="entry name" value="RNaseH-like_sf"/>
</dbReference>
<dbReference type="InterPro" id="IPR001584">
    <property type="entry name" value="Integrase_cat-core"/>
</dbReference>
<dbReference type="InterPro" id="IPR036397">
    <property type="entry name" value="RNaseH_sf"/>
</dbReference>
<dbReference type="Gene3D" id="3.30.420.10">
    <property type="entry name" value="Ribonuclease H-like superfamily/Ribonuclease H"/>
    <property type="match status" value="1"/>
</dbReference>
<dbReference type="GO" id="GO:0015074">
    <property type="term" value="P:DNA integration"/>
    <property type="evidence" value="ECO:0007669"/>
    <property type="project" value="InterPro"/>
</dbReference>
<dbReference type="KEGG" id="chu:CHU_1528"/>
<evidence type="ECO:0000259" key="1">
    <source>
        <dbReference type="PROSITE" id="PS50994"/>
    </source>
</evidence>
<dbReference type="GO" id="GO:0003676">
    <property type="term" value="F:nucleic acid binding"/>
    <property type="evidence" value="ECO:0007669"/>
    <property type="project" value="InterPro"/>
</dbReference>
<dbReference type="SUPFAM" id="SSF53098">
    <property type="entry name" value="Ribonuclease H-like"/>
    <property type="match status" value="1"/>
</dbReference>
<protein>
    <submittedName>
        <fullName evidence="2">Transposase</fullName>
    </submittedName>
</protein>
<accession>A0A6N4SR93</accession>
<proteinExistence type="predicted"/>
<sequence length="449" mass="52010">MYPGDGLINKSTKHHLLSLISFSMPAIRTRSKYDTSVIYLYYHNKEHLISETLRRSIPYSTISTWRNNDPSTSYIGYEIRHKLDQAFEHMEHIHERAALKKTLNIVTKTWIRIAHIVNPFLNKHKQYKDVVINEVQHLCRILPKRIALKLAGISSNTFHYRLNKLKNICHDSAFALCFKRHPLQLSFKEISIMKQLLMDIRFICWPVSSITYFAKRNKLLAASLSTWYKYVPLLGVRNKQQKEKHVHTGLVTTAPNQFLHVDTTFWNIKHDVKAAIVLVSDNFSKAILGWSVSLQKNAHNVKCALDAAIQTIHQYHPEHPCTILMADGGTENHNITIHELLKNTVQPEITKIIALKDISFSNAPIEAINKIIKVYLRFYQPATLSQLIECVKLTVHDYSFVRPHGSLNGMVPMEIYTNQQFNMDTKSFMAEAKSKRIEQNRNHMCRTCK</sequence>
<dbReference type="EMBL" id="CP000383">
    <property type="protein sequence ID" value="ABG58799.1"/>
    <property type="molecule type" value="Genomic_DNA"/>
</dbReference>